<name>A0A444YI26_ARAHY</name>
<dbReference type="InterPro" id="IPR037275">
    <property type="entry name" value="Znf_CTCHY_sf"/>
</dbReference>
<feature type="domain" description="CTCHY-type" evidence="8">
    <location>
        <begin position="99"/>
        <end position="169"/>
    </location>
</feature>
<evidence type="ECO:0000256" key="5">
    <source>
        <dbReference type="SAM" id="Phobius"/>
    </source>
</evidence>
<evidence type="ECO:0000256" key="1">
    <source>
        <dbReference type="ARBA" id="ARBA00022723"/>
    </source>
</evidence>
<accession>A0A444YI26</accession>
<dbReference type="Pfam" id="PF13639">
    <property type="entry name" value="zf-RING_2"/>
    <property type="match status" value="1"/>
</dbReference>
<dbReference type="InterPro" id="IPR013083">
    <property type="entry name" value="Znf_RING/FYVE/PHD"/>
</dbReference>
<dbReference type="PROSITE" id="PS51266">
    <property type="entry name" value="ZF_CHY"/>
    <property type="match status" value="1"/>
</dbReference>
<keyword evidence="1" id="KW-0479">Metal-binding</keyword>
<dbReference type="Pfam" id="PF10215">
    <property type="entry name" value="Ost4"/>
    <property type="match status" value="1"/>
</dbReference>
<dbReference type="GO" id="GO:0016567">
    <property type="term" value="P:protein ubiquitination"/>
    <property type="evidence" value="ECO:0007669"/>
    <property type="project" value="TreeGrafter"/>
</dbReference>
<keyword evidence="5" id="KW-1133">Transmembrane helix</keyword>
<evidence type="ECO:0008006" key="11">
    <source>
        <dbReference type="Google" id="ProtNLM"/>
    </source>
</evidence>
<dbReference type="GO" id="GO:0061630">
    <property type="term" value="F:ubiquitin protein ligase activity"/>
    <property type="evidence" value="ECO:0007669"/>
    <property type="project" value="TreeGrafter"/>
</dbReference>
<keyword evidence="5" id="KW-0472">Membrane</keyword>
<dbReference type="Pfam" id="PF05495">
    <property type="entry name" value="zf-CHY"/>
    <property type="match status" value="1"/>
</dbReference>
<dbReference type="SUPFAM" id="SSF57850">
    <property type="entry name" value="RING/U-box"/>
    <property type="match status" value="1"/>
</dbReference>
<feature type="domain" description="CHY-type" evidence="7">
    <location>
        <begin position="22"/>
        <end position="97"/>
    </location>
</feature>
<evidence type="ECO:0000256" key="2">
    <source>
        <dbReference type="ARBA" id="ARBA00022771"/>
    </source>
</evidence>
<evidence type="ECO:0000256" key="3">
    <source>
        <dbReference type="ARBA" id="ARBA00022833"/>
    </source>
</evidence>
<dbReference type="PROSITE" id="PS51270">
    <property type="entry name" value="ZF_CTCHY"/>
    <property type="match status" value="1"/>
</dbReference>
<keyword evidence="3" id="KW-0862">Zinc</keyword>
<feature type="transmembrane region" description="Helical" evidence="5">
    <location>
        <begin position="235"/>
        <end position="257"/>
    </location>
</feature>
<dbReference type="PANTHER" id="PTHR21319">
    <property type="entry name" value="RING FINGER AND CHY ZINC FINGER DOMAIN-CONTAINING PROTEIN 1"/>
    <property type="match status" value="1"/>
</dbReference>
<evidence type="ECO:0000259" key="6">
    <source>
        <dbReference type="PROSITE" id="PS50089"/>
    </source>
</evidence>
<evidence type="ECO:0000259" key="8">
    <source>
        <dbReference type="PROSITE" id="PS51270"/>
    </source>
</evidence>
<comment type="caution">
    <text evidence="9">The sequence shown here is derived from an EMBL/GenBank/DDBJ whole genome shotgun (WGS) entry which is preliminary data.</text>
</comment>
<dbReference type="PROSITE" id="PS50089">
    <property type="entry name" value="ZF_RING_2"/>
    <property type="match status" value="1"/>
</dbReference>
<dbReference type="EMBL" id="SDMP01000016">
    <property type="protein sequence ID" value="RYR01613.1"/>
    <property type="molecule type" value="Genomic_DNA"/>
</dbReference>
<organism evidence="9 10">
    <name type="scientific">Arachis hypogaea</name>
    <name type="common">Peanut</name>
    <dbReference type="NCBI Taxonomy" id="3818"/>
    <lineage>
        <taxon>Eukaryota</taxon>
        <taxon>Viridiplantae</taxon>
        <taxon>Streptophyta</taxon>
        <taxon>Embryophyta</taxon>
        <taxon>Tracheophyta</taxon>
        <taxon>Spermatophyta</taxon>
        <taxon>Magnoliopsida</taxon>
        <taxon>eudicotyledons</taxon>
        <taxon>Gunneridae</taxon>
        <taxon>Pentapetalae</taxon>
        <taxon>rosids</taxon>
        <taxon>fabids</taxon>
        <taxon>Fabales</taxon>
        <taxon>Fabaceae</taxon>
        <taxon>Papilionoideae</taxon>
        <taxon>50 kb inversion clade</taxon>
        <taxon>dalbergioids sensu lato</taxon>
        <taxon>Dalbergieae</taxon>
        <taxon>Pterocarpus clade</taxon>
        <taxon>Arachis</taxon>
    </lineage>
</organism>
<dbReference type="Gene3D" id="3.30.40.10">
    <property type="entry name" value="Zinc/RING finger domain, C3HC4 (zinc finger)"/>
    <property type="match status" value="1"/>
</dbReference>
<keyword evidence="10" id="KW-1185">Reference proteome</keyword>
<feature type="domain" description="RING-type" evidence="6">
    <location>
        <begin position="170"/>
        <end position="213"/>
    </location>
</feature>
<dbReference type="InterPro" id="IPR008913">
    <property type="entry name" value="Znf_CHY"/>
</dbReference>
<sequence>MAEFSSASTLPTPPESQTRLHFGKLQHGCEHYKRRCKIRAPCCNQIFSCRHCHNDAMGSLSDPKERHELVRRDVKQVICSICDTEQEAAKVCANCGVNMGEYYCEICKFYDDITEKGQFHCDECGICRVGGRDNFFHCPTCGMFSCEGSCYSVSLQGNHPCVENSMKSFCPVCYEYLFDSIKGTTIMTCGHTMHMDCFDEMAEQNQYRCPICSKTIFDMSRNWEHLDQEIIDDQILGFFANFLGIFIFVLVIAYLFVMADPILKLFPCLRNIILRFLFCAMIVTIQAGFPFTYLVTNAETVVRITPAEFQHQKASNDAGEW</sequence>
<dbReference type="InterPro" id="IPR018943">
    <property type="entry name" value="Oligosaccaryltransferase"/>
</dbReference>
<gene>
    <name evidence="9" type="ORF">Ahy_B06g080491</name>
</gene>
<dbReference type="Proteomes" id="UP000289738">
    <property type="component" value="Chromosome B06"/>
</dbReference>
<dbReference type="SUPFAM" id="SSF161219">
    <property type="entry name" value="CHY zinc finger-like"/>
    <property type="match status" value="1"/>
</dbReference>
<dbReference type="GO" id="GO:0005634">
    <property type="term" value="C:nucleus"/>
    <property type="evidence" value="ECO:0007669"/>
    <property type="project" value="TreeGrafter"/>
</dbReference>
<keyword evidence="5" id="KW-0812">Transmembrane</keyword>
<dbReference type="GO" id="GO:0008270">
    <property type="term" value="F:zinc ion binding"/>
    <property type="evidence" value="ECO:0007669"/>
    <property type="project" value="UniProtKB-KW"/>
</dbReference>
<reference evidence="9 10" key="1">
    <citation type="submission" date="2019-01" db="EMBL/GenBank/DDBJ databases">
        <title>Sequencing of cultivated peanut Arachis hypogaea provides insights into genome evolution and oil improvement.</title>
        <authorList>
            <person name="Chen X."/>
        </authorList>
    </citation>
    <scope>NUCLEOTIDE SEQUENCE [LARGE SCALE GENOMIC DNA]</scope>
    <source>
        <strain evidence="10">cv. Fuhuasheng</strain>
        <tissue evidence="9">Leaves</tissue>
    </source>
</reference>
<dbReference type="InterPro" id="IPR017921">
    <property type="entry name" value="Znf_CTCHY"/>
</dbReference>
<protein>
    <recommendedName>
        <fullName evidence="11">RING finger and CHY zinc finger domain-containing protein</fullName>
    </recommendedName>
</protein>
<dbReference type="GO" id="GO:0006511">
    <property type="term" value="P:ubiquitin-dependent protein catabolic process"/>
    <property type="evidence" value="ECO:0007669"/>
    <property type="project" value="TreeGrafter"/>
</dbReference>
<proteinExistence type="predicted"/>
<keyword evidence="2 4" id="KW-0863">Zinc-finger</keyword>
<dbReference type="AlphaFoldDB" id="A0A444YI26"/>
<dbReference type="PANTHER" id="PTHR21319:SF12">
    <property type="entry name" value="ZINC FINGER (C3HC4-TYPE RING FINGER) FAMILY PROTEIN"/>
    <property type="match status" value="1"/>
</dbReference>
<evidence type="ECO:0000313" key="9">
    <source>
        <dbReference type="EMBL" id="RYR01613.1"/>
    </source>
</evidence>
<evidence type="ECO:0000259" key="7">
    <source>
        <dbReference type="PROSITE" id="PS51266"/>
    </source>
</evidence>
<feature type="transmembrane region" description="Helical" evidence="5">
    <location>
        <begin position="269"/>
        <end position="289"/>
    </location>
</feature>
<dbReference type="SMART" id="SM00184">
    <property type="entry name" value="RING"/>
    <property type="match status" value="1"/>
</dbReference>
<dbReference type="InterPro" id="IPR037274">
    <property type="entry name" value="Znf_CHY_sf"/>
</dbReference>
<dbReference type="CDD" id="cd16464">
    <property type="entry name" value="RING-H2_Pirh2-like"/>
    <property type="match status" value="1"/>
</dbReference>
<evidence type="ECO:0000313" key="10">
    <source>
        <dbReference type="Proteomes" id="UP000289738"/>
    </source>
</evidence>
<evidence type="ECO:0000256" key="4">
    <source>
        <dbReference type="PROSITE-ProRule" id="PRU00601"/>
    </source>
</evidence>
<dbReference type="STRING" id="3818.A0A444YI26"/>
<dbReference type="InterPro" id="IPR001841">
    <property type="entry name" value="Znf_RING"/>
</dbReference>
<dbReference type="SUPFAM" id="SSF161245">
    <property type="entry name" value="Zinc hairpin stack"/>
    <property type="match status" value="1"/>
</dbReference>